<dbReference type="Proteomes" id="UP000309550">
    <property type="component" value="Unassembled WGS sequence"/>
</dbReference>
<protein>
    <submittedName>
        <fullName evidence="1">DUF4260 family protein</fullName>
    </submittedName>
</protein>
<name>A0A5S3PBD7_9RHOB</name>
<gene>
    <name evidence="1" type="ORF">FDT80_16660</name>
</gene>
<dbReference type="EMBL" id="VANS01000005">
    <property type="protein sequence ID" value="TMM50883.1"/>
    <property type="molecule type" value="Genomic_DNA"/>
</dbReference>
<sequence length="134" mass="13734">MTPGTTPPSAHLPPTATPAIRAALRIEGAAIALCALWVYATTGAGWGVFALCLLLPDLAMLGYLRGPRVGALCYNIAHSYTAPLVLGALAGAAGQPWAIAMTSLWMVHIGADRALGYGLKLAAGFKVTHLGRAA</sequence>
<keyword evidence="2" id="KW-1185">Reference proteome</keyword>
<reference evidence="1 2" key="1">
    <citation type="submission" date="2019-05" db="EMBL/GenBank/DDBJ databases">
        <title>Sulfitobacter sabulilitoris sp. nov., isolated from a marine sand.</title>
        <authorList>
            <person name="Yoon J.-H."/>
        </authorList>
    </citation>
    <scope>NUCLEOTIDE SEQUENCE [LARGE SCALE GENOMIC DNA]</scope>
    <source>
        <strain evidence="1 2">HSMS-29</strain>
    </source>
</reference>
<dbReference type="RefSeq" id="WP_138663455.1">
    <property type="nucleotide sequence ID" value="NZ_VANS01000005.1"/>
</dbReference>
<dbReference type="OrthoDB" id="9813911at2"/>
<evidence type="ECO:0000313" key="2">
    <source>
        <dbReference type="Proteomes" id="UP000309550"/>
    </source>
</evidence>
<proteinExistence type="predicted"/>
<accession>A0A5S3PBD7</accession>
<dbReference type="InterPro" id="IPR025356">
    <property type="entry name" value="DUF4260"/>
</dbReference>
<evidence type="ECO:0000313" key="1">
    <source>
        <dbReference type="EMBL" id="TMM50883.1"/>
    </source>
</evidence>
<dbReference type="Pfam" id="PF14079">
    <property type="entry name" value="DUF4260"/>
    <property type="match status" value="1"/>
</dbReference>
<dbReference type="AlphaFoldDB" id="A0A5S3PBD7"/>
<comment type="caution">
    <text evidence="1">The sequence shown here is derived from an EMBL/GenBank/DDBJ whole genome shotgun (WGS) entry which is preliminary data.</text>
</comment>
<organism evidence="1 2">
    <name type="scientific">Sulfitobacter sabulilitoris</name>
    <dbReference type="NCBI Taxonomy" id="2562655"/>
    <lineage>
        <taxon>Bacteria</taxon>
        <taxon>Pseudomonadati</taxon>
        <taxon>Pseudomonadota</taxon>
        <taxon>Alphaproteobacteria</taxon>
        <taxon>Rhodobacterales</taxon>
        <taxon>Roseobacteraceae</taxon>
        <taxon>Sulfitobacter</taxon>
    </lineage>
</organism>